<evidence type="ECO:0000313" key="3">
    <source>
        <dbReference type="Proteomes" id="UP000007879"/>
    </source>
</evidence>
<evidence type="ECO:0008006" key="4">
    <source>
        <dbReference type="Google" id="ProtNLM"/>
    </source>
</evidence>
<dbReference type="OrthoDB" id="10557637at2759"/>
<keyword evidence="3" id="KW-1185">Reference proteome</keyword>
<gene>
    <name evidence="2" type="primary">109580780</name>
</gene>
<organism evidence="2">
    <name type="scientific">Amphimedon queenslandica</name>
    <name type="common">Sponge</name>
    <dbReference type="NCBI Taxonomy" id="400682"/>
    <lineage>
        <taxon>Eukaryota</taxon>
        <taxon>Metazoa</taxon>
        <taxon>Porifera</taxon>
        <taxon>Demospongiae</taxon>
        <taxon>Heteroscleromorpha</taxon>
        <taxon>Haplosclerida</taxon>
        <taxon>Niphatidae</taxon>
        <taxon>Amphimedon</taxon>
    </lineage>
</organism>
<evidence type="ECO:0000256" key="1">
    <source>
        <dbReference type="SAM" id="SignalP"/>
    </source>
</evidence>
<dbReference type="InParanoid" id="A0A1X7VC49"/>
<feature type="chain" id="PRO_5012304704" description="PLAT domain-containing protein" evidence="1">
    <location>
        <begin position="22"/>
        <end position="180"/>
    </location>
</feature>
<dbReference type="EnsemblMetazoa" id="XM_019994322.1">
    <property type="protein sequence ID" value="XP_019849881.1"/>
    <property type="gene ID" value="LOC109580780"/>
</dbReference>
<dbReference type="AlphaFoldDB" id="A0A1X7VC49"/>
<dbReference type="PROSITE" id="PS51257">
    <property type="entry name" value="PROKAR_LIPOPROTEIN"/>
    <property type="match status" value="1"/>
</dbReference>
<sequence>MAKAQLFAALLVLGLIACTSASPALMEQVKELNEQGLERRDVASGACITTLYVMGFSSNDLNANAAESAHMIEMKVNGVVRKGRLPNLPGDDFQRAKGDLWKISVASFGFTDTCIRKSEIEQITLEQGSNDGWHIDSIVTFVGTANGQTELATMDINTFQWIDGDGATDARRFVLTLLLN</sequence>
<keyword evidence="1" id="KW-0732">Signal</keyword>
<name>A0A1X7VC49_AMPQE</name>
<proteinExistence type="predicted"/>
<protein>
    <recommendedName>
        <fullName evidence="4">PLAT domain-containing protein</fullName>
    </recommendedName>
</protein>
<feature type="signal peptide" evidence="1">
    <location>
        <begin position="1"/>
        <end position="21"/>
    </location>
</feature>
<evidence type="ECO:0000313" key="2">
    <source>
        <dbReference type="EnsemblMetazoa" id="Aqu2.1.37097_001"/>
    </source>
</evidence>
<dbReference type="Proteomes" id="UP000007879">
    <property type="component" value="Unassembled WGS sequence"/>
</dbReference>
<reference evidence="3" key="1">
    <citation type="journal article" date="2010" name="Nature">
        <title>The Amphimedon queenslandica genome and the evolution of animal complexity.</title>
        <authorList>
            <person name="Srivastava M."/>
            <person name="Simakov O."/>
            <person name="Chapman J."/>
            <person name="Fahey B."/>
            <person name="Gauthier M.E."/>
            <person name="Mitros T."/>
            <person name="Richards G.S."/>
            <person name="Conaco C."/>
            <person name="Dacre M."/>
            <person name="Hellsten U."/>
            <person name="Larroux C."/>
            <person name="Putnam N.H."/>
            <person name="Stanke M."/>
            <person name="Adamska M."/>
            <person name="Darling A."/>
            <person name="Degnan S.M."/>
            <person name="Oakley T.H."/>
            <person name="Plachetzki D.C."/>
            <person name="Zhai Y."/>
            <person name="Adamski M."/>
            <person name="Calcino A."/>
            <person name="Cummins S.F."/>
            <person name="Goodstein D.M."/>
            <person name="Harris C."/>
            <person name="Jackson D.J."/>
            <person name="Leys S.P."/>
            <person name="Shu S."/>
            <person name="Woodcroft B.J."/>
            <person name="Vervoort M."/>
            <person name="Kosik K.S."/>
            <person name="Manning G."/>
            <person name="Degnan B.M."/>
            <person name="Rokhsar D.S."/>
        </authorList>
    </citation>
    <scope>NUCLEOTIDE SEQUENCE [LARGE SCALE GENOMIC DNA]</scope>
</reference>
<reference evidence="2" key="2">
    <citation type="submission" date="2017-05" db="UniProtKB">
        <authorList>
            <consortium name="EnsemblMetazoa"/>
        </authorList>
    </citation>
    <scope>IDENTIFICATION</scope>
</reference>
<dbReference type="KEGG" id="aqu:109580780"/>
<dbReference type="EnsemblMetazoa" id="Aqu2.1.37097_001">
    <property type="protein sequence ID" value="Aqu2.1.37097_001"/>
    <property type="gene ID" value="Aqu2.1.37097"/>
</dbReference>
<accession>A0A1X7VC49</accession>